<comment type="catalytic activity">
    <reaction evidence="10">
        <text>dihydroxyacetone + ATP = dihydroxyacetone phosphate + ADP + H(+)</text>
        <dbReference type="Rhea" id="RHEA:15773"/>
        <dbReference type="ChEBI" id="CHEBI:15378"/>
        <dbReference type="ChEBI" id="CHEBI:16016"/>
        <dbReference type="ChEBI" id="CHEBI:30616"/>
        <dbReference type="ChEBI" id="CHEBI:57642"/>
        <dbReference type="ChEBI" id="CHEBI:456216"/>
        <dbReference type="EC" id="2.7.1.29"/>
    </reaction>
</comment>
<dbReference type="NCBIfam" id="TIGR02361">
    <property type="entry name" value="dak_ATP"/>
    <property type="match status" value="1"/>
</dbReference>
<keyword evidence="7" id="KW-0319">Glycerol metabolism</keyword>
<dbReference type="PANTHER" id="PTHR28629:SF14">
    <property type="entry name" value="DIHYDROXYACETONE KINASE 1"/>
    <property type="match status" value="1"/>
</dbReference>
<dbReference type="InterPro" id="IPR012734">
    <property type="entry name" value="DhaK_ATP"/>
</dbReference>
<dbReference type="OrthoDB" id="1724672at2759"/>
<evidence type="ECO:0000256" key="9">
    <source>
        <dbReference type="ARBA" id="ARBA00047974"/>
    </source>
</evidence>
<dbReference type="PANTHER" id="PTHR28629">
    <property type="entry name" value="TRIOKINASE/FMN CYCLASE"/>
    <property type="match status" value="1"/>
</dbReference>
<dbReference type="InterPro" id="IPR004007">
    <property type="entry name" value="DhaL_dom"/>
</dbReference>
<sequence length="630" mass="67549">MSNHKSKLITDSKTLVNDSLQGLAYLNPHLELDQANRIISLKEPNPTRCHLLCGGGSGHEPSHAGFVGQGMLSVAVCGNIFASPSSQQVTHGLRTIKDTKGILMVVKNYTGDVINFGIAKERWIAQNNVEKLKMVIVGDDVSVGKEQGKVVGRRGLASTILVYKIAGALAAQGASLSHLHALAQFVADHSGTIGVGLDYVQIPGISRDYSFLGPDEIEIGMGIHNEPGYKRQKSTDLNQLISELLVTLTSTSDKDRSFIPFRSLNSSSKNEVLDDVILLINNLGSISELEMGAIVKATGLWLIQKGFVVRRAIVGKLMTSLDMPGFSISLFLLPRKNEDVKIEVVGDSPLIISADVLLDLFDAPTSCSAWNSAYSSQPNFDALQPQPLQVKPENSKSQQTYSQITSDKDDVGTLTVGIPDTFVSAIKAACQSLIAAEPEITKYDTMVGDGDCGLTLKSGAEGLLQAISAGKIQGRDIIADLLQISEVVDREMGGTSGGFYSIFFNSLAVGVSKNKTSSVIGASTWAKAVDHALNTLLKYTRARPPSRTMIDPLSAFVLTFSLTPDEFDKAIEEAKAAAEATMYLEAQAGRASYVNKEKVKNSEVPDAGAWGVWKILEGIGRVTHPKADIS</sequence>
<evidence type="ECO:0000313" key="16">
    <source>
        <dbReference type="Proteomes" id="UP000765509"/>
    </source>
</evidence>
<comment type="function">
    <text evidence="1">Catalyzes both the phosphorylation of dihydroxyacetone and of glyceraldehyde.</text>
</comment>
<comment type="pathway">
    <text evidence="2">Polyol metabolism; glycerol fermentation; glycerone phosphate from glycerol (oxidative route): step 2/2.</text>
</comment>
<keyword evidence="8" id="KW-0067">ATP-binding</keyword>
<dbReference type="Pfam" id="PF02733">
    <property type="entry name" value="Dak1"/>
    <property type="match status" value="1"/>
</dbReference>
<evidence type="ECO:0000256" key="8">
    <source>
        <dbReference type="ARBA" id="ARBA00022840"/>
    </source>
</evidence>
<feature type="binding site" evidence="12">
    <location>
        <position position="112"/>
    </location>
    <ligand>
        <name>substrate</name>
    </ligand>
</feature>
<evidence type="ECO:0000256" key="2">
    <source>
        <dbReference type="ARBA" id="ARBA00004778"/>
    </source>
</evidence>
<dbReference type="Gene3D" id="1.25.40.340">
    <property type="match status" value="1"/>
</dbReference>
<dbReference type="GO" id="GO:0004371">
    <property type="term" value="F:glycerone kinase activity"/>
    <property type="evidence" value="ECO:0007669"/>
    <property type="project" value="UniProtKB-EC"/>
</dbReference>
<evidence type="ECO:0000256" key="11">
    <source>
        <dbReference type="PIRSR" id="PIRSR612734-1"/>
    </source>
</evidence>
<gene>
    <name evidence="15" type="ORF">O181_025923</name>
</gene>
<evidence type="ECO:0000256" key="3">
    <source>
        <dbReference type="ARBA" id="ARBA00008757"/>
    </source>
</evidence>
<dbReference type="EMBL" id="AVOT02008533">
    <property type="protein sequence ID" value="MBW0486208.1"/>
    <property type="molecule type" value="Genomic_DNA"/>
</dbReference>
<dbReference type="Proteomes" id="UP000765509">
    <property type="component" value="Unassembled WGS sequence"/>
</dbReference>
<dbReference type="GO" id="GO:0019563">
    <property type="term" value="P:glycerol catabolic process"/>
    <property type="evidence" value="ECO:0007669"/>
    <property type="project" value="TreeGrafter"/>
</dbReference>
<evidence type="ECO:0008006" key="17">
    <source>
        <dbReference type="Google" id="ProtNLM"/>
    </source>
</evidence>
<organism evidence="15 16">
    <name type="scientific">Austropuccinia psidii MF-1</name>
    <dbReference type="NCBI Taxonomy" id="1389203"/>
    <lineage>
        <taxon>Eukaryota</taxon>
        <taxon>Fungi</taxon>
        <taxon>Dikarya</taxon>
        <taxon>Basidiomycota</taxon>
        <taxon>Pucciniomycotina</taxon>
        <taxon>Pucciniomycetes</taxon>
        <taxon>Pucciniales</taxon>
        <taxon>Sphaerophragmiaceae</taxon>
        <taxon>Austropuccinia</taxon>
    </lineage>
</organism>
<dbReference type="Gene3D" id="3.40.50.10440">
    <property type="entry name" value="Dihydroxyacetone kinase, domain 1"/>
    <property type="match status" value="1"/>
</dbReference>
<dbReference type="GO" id="GO:0050354">
    <property type="term" value="F:triokinase activity"/>
    <property type="evidence" value="ECO:0007669"/>
    <property type="project" value="UniProtKB-EC"/>
</dbReference>
<dbReference type="GO" id="GO:0005829">
    <property type="term" value="C:cytosol"/>
    <property type="evidence" value="ECO:0007669"/>
    <property type="project" value="TreeGrafter"/>
</dbReference>
<dbReference type="AlphaFoldDB" id="A0A9Q3CNT6"/>
<dbReference type="GO" id="GO:0005524">
    <property type="term" value="F:ATP binding"/>
    <property type="evidence" value="ECO:0007669"/>
    <property type="project" value="UniProtKB-KW"/>
</dbReference>
<dbReference type="FunFam" id="3.30.1180.20:FF:000001">
    <property type="entry name" value="Dihydroxyacetone kinase 1"/>
    <property type="match status" value="1"/>
</dbReference>
<dbReference type="SUPFAM" id="SSF82549">
    <property type="entry name" value="DAK1/DegV-like"/>
    <property type="match status" value="1"/>
</dbReference>
<dbReference type="PROSITE" id="PS51481">
    <property type="entry name" value="DHAK"/>
    <property type="match status" value="1"/>
</dbReference>
<evidence type="ECO:0000313" key="15">
    <source>
        <dbReference type="EMBL" id="MBW0486208.1"/>
    </source>
</evidence>
<comment type="similarity">
    <text evidence="3">Belongs to the dihydroxyacetone kinase (DAK) family.</text>
</comment>
<name>A0A9Q3CNT6_9BASI</name>
<accession>A0A9Q3CNT6</accession>
<feature type="binding site" evidence="12">
    <location>
        <begin position="56"/>
        <end position="59"/>
    </location>
    <ligand>
        <name>substrate</name>
    </ligand>
</feature>
<dbReference type="Gene3D" id="3.30.1180.20">
    <property type="entry name" value="Dihydroxyacetone kinase, domain 2"/>
    <property type="match status" value="1"/>
</dbReference>
<comment type="caution">
    <text evidence="15">The sequence shown here is derived from an EMBL/GenBank/DDBJ whole genome shotgun (WGS) entry which is preliminary data.</text>
</comment>
<dbReference type="SUPFAM" id="SSF101473">
    <property type="entry name" value="DhaL-like"/>
    <property type="match status" value="1"/>
</dbReference>
<evidence type="ECO:0000259" key="14">
    <source>
        <dbReference type="PROSITE" id="PS51481"/>
    </source>
</evidence>
<dbReference type="FunFam" id="3.40.50.10440:FF:000001">
    <property type="entry name" value="Dihydroxyacetone kinase, DhaK subunit"/>
    <property type="match status" value="1"/>
</dbReference>
<dbReference type="Pfam" id="PF02734">
    <property type="entry name" value="Dak2"/>
    <property type="match status" value="1"/>
</dbReference>
<dbReference type="SMART" id="SM01120">
    <property type="entry name" value="Dak2"/>
    <property type="match status" value="1"/>
</dbReference>
<evidence type="ECO:0000256" key="5">
    <source>
        <dbReference type="ARBA" id="ARBA00022741"/>
    </source>
</evidence>
<dbReference type="PROSITE" id="PS51480">
    <property type="entry name" value="DHAL"/>
    <property type="match status" value="1"/>
</dbReference>
<dbReference type="InterPro" id="IPR050861">
    <property type="entry name" value="Dihydroxyacetone_Kinase"/>
</dbReference>
<evidence type="ECO:0000256" key="7">
    <source>
        <dbReference type="ARBA" id="ARBA00022798"/>
    </source>
</evidence>
<keyword evidence="5" id="KW-0547">Nucleotide-binding</keyword>
<feature type="active site" description="Tele-hemiaminal-histidine intermediate" evidence="11">
    <location>
        <position position="224"/>
    </location>
</feature>
<feature type="binding site" evidence="12">
    <location>
        <position position="107"/>
    </location>
    <ligand>
        <name>substrate</name>
    </ligand>
</feature>
<dbReference type="InterPro" id="IPR036117">
    <property type="entry name" value="DhaL_dom_sf"/>
</dbReference>
<keyword evidence="4" id="KW-0808">Transferase</keyword>
<evidence type="ECO:0000256" key="12">
    <source>
        <dbReference type="PIRSR" id="PIRSR612734-2"/>
    </source>
</evidence>
<keyword evidence="6" id="KW-0418">Kinase</keyword>
<evidence type="ECO:0000256" key="10">
    <source>
        <dbReference type="ARBA" id="ARBA00048898"/>
    </source>
</evidence>
<feature type="domain" description="DhaL" evidence="13">
    <location>
        <begin position="420"/>
        <end position="621"/>
    </location>
</feature>
<evidence type="ECO:0000256" key="6">
    <source>
        <dbReference type="ARBA" id="ARBA00022777"/>
    </source>
</evidence>
<protein>
    <recommendedName>
        <fullName evidence="17">Dihydroxyacetone kinase</fullName>
    </recommendedName>
</protein>
<dbReference type="InterPro" id="IPR004006">
    <property type="entry name" value="DhaK_dom"/>
</dbReference>
<evidence type="ECO:0000256" key="4">
    <source>
        <dbReference type="ARBA" id="ARBA00022679"/>
    </source>
</evidence>
<dbReference type="FunFam" id="1.25.40.340:FF:000001">
    <property type="entry name" value="Dihydroxyacetone kinase 1"/>
    <property type="match status" value="1"/>
</dbReference>
<feature type="domain" description="DhaK" evidence="14">
    <location>
        <begin position="11"/>
        <end position="370"/>
    </location>
</feature>
<comment type="catalytic activity">
    <reaction evidence="9">
        <text>D-glyceraldehyde + ATP = D-glyceraldehyde 3-phosphate + ADP + H(+)</text>
        <dbReference type="Rhea" id="RHEA:13941"/>
        <dbReference type="ChEBI" id="CHEBI:15378"/>
        <dbReference type="ChEBI" id="CHEBI:17378"/>
        <dbReference type="ChEBI" id="CHEBI:30616"/>
        <dbReference type="ChEBI" id="CHEBI:59776"/>
        <dbReference type="ChEBI" id="CHEBI:456216"/>
        <dbReference type="EC" id="2.7.1.28"/>
    </reaction>
</comment>
<evidence type="ECO:0000256" key="1">
    <source>
        <dbReference type="ARBA" id="ARBA00003264"/>
    </source>
</evidence>
<proteinExistence type="inferred from homology"/>
<keyword evidence="16" id="KW-1185">Reference proteome</keyword>
<evidence type="ECO:0000259" key="13">
    <source>
        <dbReference type="PROSITE" id="PS51480"/>
    </source>
</evidence>
<reference evidence="15" key="1">
    <citation type="submission" date="2021-03" db="EMBL/GenBank/DDBJ databases">
        <title>Draft genome sequence of rust myrtle Austropuccinia psidii MF-1, a brazilian biotype.</title>
        <authorList>
            <person name="Quecine M.C."/>
            <person name="Pachon D.M.R."/>
            <person name="Bonatelli M.L."/>
            <person name="Correr F.H."/>
            <person name="Franceschini L.M."/>
            <person name="Leite T.F."/>
            <person name="Margarido G.R.A."/>
            <person name="Almeida C.A."/>
            <person name="Ferrarezi J.A."/>
            <person name="Labate C.A."/>
        </authorList>
    </citation>
    <scope>NUCLEOTIDE SEQUENCE</scope>
    <source>
        <strain evidence="15">MF-1</strain>
    </source>
</reference>